<dbReference type="RefSeq" id="WP_227568805.1">
    <property type="nucleotide sequence ID" value="NZ_CP101988.1"/>
</dbReference>
<dbReference type="InterPro" id="IPR003776">
    <property type="entry name" value="YcaO-like_dom"/>
</dbReference>
<gene>
    <name evidence="2" type="ORF">NP064_06455</name>
</gene>
<evidence type="ECO:0000259" key="1">
    <source>
        <dbReference type="PROSITE" id="PS51664"/>
    </source>
</evidence>
<evidence type="ECO:0000313" key="2">
    <source>
        <dbReference type="EMBL" id="UUI76523.1"/>
    </source>
</evidence>
<dbReference type="EMBL" id="CP101988">
    <property type="protein sequence ID" value="UUI76523.1"/>
    <property type="molecule type" value="Genomic_DNA"/>
</dbReference>
<organism evidence="2 3">
    <name type="scientific">Cellulomonas chengniuliangii</name>
    <dbReference type="NCBI Taxonomy" id="2968084"/>
    <lineage>
        <taxon>Bacteria</taxon>
        <taxon>Bacillati</taxon>
        <taxon>Actinomycetota</taxon>
        <taxon>Actinomycetes</taxon>
        <taxon>Micrococcales</taxon>
        <taxon>Cellulomonadaceae</taxon>
        <taxon>Cellulomonas</taxon>
    </lineage>
</organism>
<reference evidence="2 3" key="1">
    <citation type="submission" date="2022-07" db="EMBL/GenBank/DDBJ databases">
        <title>Novel species in genus cellulomonas.</title>
        <authorList>
            <person name="Ye L."/>
        </authorList>
    </citation>
    <scope>NUCLEOTIDE SEQUENCE [LARGE SCALE GENOMIC DNA]</scope>
    <source>
        <strain evidence="3">zg-Y338</strain>
    </source>
</reference>
<feature type="domain" description="YcaO" evidence="1">
    <location>
        <begin position="56"/>
        <end position="426"/>
    </location>
</feature>
<dbReference type="PROSITE" id="PS51664">
    <property type="entry name" value="YCAO"/>
    <property type="match status" value="1"/>
</dbReference>
<proteinExistence type="predicted"/>
<protein>
    <submittedName>
        <fullName evidence="2">YcaO-like family protein</fullName>
    </submittedName>
</protein>
<dbReference type="Proteomes" id="UP001316189">
    <property type="component" value="Chromosome"/>
</dbReference>
<accession>A0ABY5L7G0</accession>
<keyword evidence="3" id="KW-1185">Reference proteome</keyword>
<evidence type="ECO:0000313" key="3">
    <source>
        <dbReference type="Proteomes" id="UP001316189"/>
    </source>
</evidence>
<sequence length="426" mass="45090">MLDLMAALGTERGVARASAVRRPDDLPLWLVGVDVGLSDAREAAGGVRTPFDAVGAYGWTRTDAMRRGVGEAVERYSLIAPVDDPLVAADPSPSDADETVDALVGANVLGPGTPRDGLRWGRAVELTPDGPVDRALPTALLTDPLPEVPWADGSPSGAAAGPGWAFAAERALRESVERDASICAWALRPRLPFVDTLDAVRLTGALDADALLDAAEYLERHTVRAVTVVVPTDVHPVVSALTFVIGRAGTIPVVATGARASTEVAECIAVSLREALQVHASLLPLPEMGRPAPPGAPAVDEPTRAWACMSADAVEHVEGWIAKAGVVPARDLDLRPGGGPLRVDQLAAALRGAGLRPLVADLSPRLPDPFRADGWASVRALVLGHQQYRMDDTKLWSWCPQRLERWASWLHDVDAVDPTMLSHSLI</sequence>
<dbReference type="Gene3D" id="3.30.1330.230">
    <property type="match status" value="1"/>
</dbReference>
<dbReference type="Pfam" id="PF02624">
    <property type="entry name" value="YcaO"/>
    <property type="match status" value="1"/>
</dbReference>
<name>A0ABY5L7G0_9CELL</name>